<evidence type="ECO:0000256" key="2">
    <source>
        <dbReference type="PROSITE-ProRule" id="PRU00176"/>
    </source>
</evidence>
<keyword evidence="1 2" id="KW-0694">RNA-binding</keyword>
<proteinExistence type="predicted"/>
<feature type="domain" description="RRM" evidence="4">
    <location>
        <begin position="117"/>
        <end position="175"/>
    </location>
</feature>
<reference evidence="5 6" key="1">
    <citation type="journal article" date="2023" name="Commun. Biol.">
        <title>Genome analysis of Parmales, the sister group of diatoms, reveals the evolutionary specialization of diatoms from phago-mixotrophs to photoautotrophs.</title>
        <authorList>
            <person name="Ban H."/>
            <person name="Sato S."/>
            <person name="Yoshikawa S."/>
            <person name="Yamada K."/>
            <person name="Nakamura Y."/>
            <person name="Ichinomiya M."/>
            <person name="Sato N."/>
            <person name="Blanc-Mathieu R."/>
            <person name="Endo H."/>
            <person name="Kuwata A."/>
            <person name="Ogata H."/>
        </authorList>
    </citation>
    <scope>NUCLEOTIDE SEQUENCE [LARGE SCALE GENOMIC DNA]</scope>
</reference>
<feature type="region of interest" description="Disordered" evidence="3">
    <location>
        <begin position="81"/>
        <end position="114"/>
    </location>
</feature>
<feature type="compositionally biased region" description="Pro residues" evidence="3">
    <location>
        <begin position="99"/>
        <end position="110"/>
    </location>
</feature>
<evidence type="ECO:0000313" key="6">
    <source>
        <dbReference type="Proteomes" id="UP001165060"/>
    </source>
</evidence>
<feature type="domain" description="RRM" evidence="4">
    <location>
        <begin position="1"/>
        <end position="80"/>
    </location>
</feature>
<dbReference type="EMBL" id="BRYB01005541">
    <property type="protein sequence ID" value="GMI25738.1"/>
    <property type="molecule type" value="Genomic_DNA"/>
</dbReference>
<gene>
    <name evidence="5" type="ORF">TeGR_g601</name>
</gene>
<dbReference type="PROSITE" id="PS50102">
    <property type="entry name" value="RRM"/>
    <property type="match status" value="2"/>
</dbReference>
<dbReference type="Pfam" id="PF00076">
    <property type="entry name" value="RRM_1"/>
    <property type="match status" value="2"/>
</dbReference>
<evidence type="ECO:0000259" key="4">
    <source>
        <dbReference type="PROSITE" id="PS50102"/>
    </source>
</evidence>
<sequence length="175" mass="18043">MFVGGLSYATTSSSLGHYFSSLSPITACAVMSDPSSQRSRGFGFVTFSSAAGAGAVVDRATQGGAHVVDGKQVDVKFAVARERMAPPDPSRDKGGAEQPPAPPGHAPPGPAAAAPANKLFAGGLHFATTDRSFLEYFAGFGQVASALVVLSRETGKSRGFGFVTFRDDEATERVL</sequence>
<dbReference type="Gene3D" id="3.30.70.330">
    <property type="match status" value="2"/>
</dbReference>
<dbReference type="SMART" id="SM00360">
    <property type="entry name" value="RRM"/>
    <property type="match status" value="2"/>
</dbReference>
<dbReference type="PANTHER" id="PTHR48027">
    <property type="entry name" value="HETEROGENEOUS NUCLEAR RIBONUCLEOPROTEIN 87F-RELATED"/>
    <property type="match status" value="1"/>
</dbReference>
<evidence type="ECO:0000256" key="3">
    <source>
        <dbReference type="SAM" id="MobiDB-lite"/>
    </source>
</evidence>
<accession>A0ABQ6MG42</accession>
<dbReference type="Proteomes" id="UP001165060">
    <property type="component" value="Unassembled WGS sequence"/>
</dbReference>
<evidence type="ECO:0000313" key="5">
    <source>
        <dbReference type="EMBL" id="GMI25738.1"/>
    </source>
</evidence>
<dbReference type="InterPro" id="IPR000504">
    <property type="entry name" value="RRM_dom"/>
</dbReference>
<protein>
    <recommendedName>
        <fullName evidence="4">RRM domain-containing protein</fullName>
    </recommendedName>
</protein>
<dbReference type="InterPro" id="IPR052462">
    <property type="entry name" value="SLIRP/GR-RBP-like"/>
</dbReference>
<dbReference type="SUPFAM" id="SSF54928">
    <property type="entry name" value="RNA-binding domain, RBD"/>
    <property type="match status" value="2"/>
</dbReference>
<comment type="caution">
    <text evidence="5">The sequence shown here is derived from an EMBL/GenBank/DDBJ whole genome shotgun (WGS) entry which is preliminary data.</text>
</comment>
<name>A0ABQ6MG42_9STRA</name>
<organism evidence="5 6">
    <name type="scientific">Tetraparma gracilis</name>
    <dbReference type="NCBI Taxonomy" id="2962635"/>
    <lineage>
        <taxon>Eukaryota</taxon>
        <taxon>Sar</taxon>
        <taxon>Stramenopiles</taxon>
        <taxon>Ochrophyta</taxon>
        <taxon>Bolidophyceae</taxon>
        <taxon>Parmales</taxon>
        <taxon>Triparmaceae</taxon>
        <taxon>Tetraparma</taxon>
    </lineage>
</organism>
<dbReference type="InterPro" id="IPR035979">
    <property type="entry name" value="RBD_domain_sf"/>
</dbReference>
<feature type="non-terminal residue" evidence="5">
    <location>
        <position position="175"/>
    </location>
</feature>
<keyword evidence="6" id="KW-1185">Reference proteome</keyword>
<feature type="compositionally biased region" description="Basic and acidic residues" evidence="3">
    <location>
        <begin position="81"/>
        <end position="95"/>
    </location>
</feature>
<evidence type="ECO:0000256" key="1">
    <source>
        <dbReference type="ARBA" id="ARBA00022884"/>
    </source>
</evidence>
<dbReference type="InterPro" id="IPR012677">
    <property type="entry name" value="Nucleotide-bd_a/b_plait_sf"/>
</dbReference>